<dbReference type="STRING" id="1907941.BKE30_11035"/>
<organism evidence="6 7">
    <name type="scientific">Alkanindiges hydrocarboniclasticus</name>
    <dbReference type="NCBI Taxonomy" id="1907941"/>
    <lineage>
        <taxon>Bacteria</taxon>
        <taxon>Pseudomonadati</taxon>
        <taxon>Pseudomonadota</taxon>
        <taxon>Gammaproteobacteria</taxon>
        <taxon>Moraxellales</taxon>
        <taxon>Moraxellaceae</taxon>
        <taxon>Alkanindiges</taxon>
    </lineage>
</organism>
<comment type="similarity">
    <text evidence="1 3">Belongs to the pirin family.</text>
</comment>
<keyword evidence="2" id="KW-0408">Iron</keyword>
<dbReference type="InterPro" id="IPR014710">
    <property type="entry name" value="RmlC-like_jellyroll"/>
</dbReference>
<dbReference type="Pfam" id="PF17954">
    <property type="entry name" value="Pirin_C_2"/>
    <property type="match status" value="1"/>
</dbReference>
<dbReference type="PANTHER" id="PTHR43212:SF3">
    <property type="entry name" value="QUERCETIN 2,3-DIOXYGENASE"/>
    <property type="match status" value="1"/>
</dbReference>
<proteinExistence type="inferred from homology"/>
<name>A0A1S8CSH9_9GAMM</name>
<sequence>MNNYIHKSENRGHIKAGWLDTKHSFSFGSWQDPRYMGVSALRVINEDIIAANQGFGRHGHDNMEILTYVLSGKLSHQDSMGNIEHIPAGEWQLMSAGTGVQHSEMNTTDQPVHLLQIWLYPNVQNAEPTYQQVSLDPRDQPNQWHHIVSPTQDTPLFIRQDAVISAAYLHEGKNLSLEPQKALNYLHVIEGKIRVNDEVVQTGDAIVFEGNAEIIADTDAHLLWFDLPAKA</sequence>
<dbReference type="RefSeq" id="WP_076878664.1">
    <property type="nucleotide sequence ID" value="NZ_MLCN01000029.1"/>
</dbReference>
<protein>
    <recommendedName>
        <fullName evidence="8">Pirin family protein</fullName>
    </recommendedName>
</protein>
<dbReference type="InterPro" id="IPR003829">
    <property type="entry name" value="Pirin_N_dom"/>
</dbReference>
<comment type="cofactor">
    <cofactor evidence="2">
        <name>Fe cation</name>
        <dbReference type="ChEBI" id="CHEBI:24875"/>
    </cofactor>
    <text evidence="2">Binds 1 Fe cation per subunit.</text>
</comment>
<feature type="binding site" evidence="2">
    <location>
        <position position="104"/>
    </location>
    <ligand>
        <name>Fe cation</name>
        <dbReference type="ChEBI" id="CHEBI:24875"/>
    </ligand>
</feature>
<comment type="caution">
    <text evidence="6">The sequence shown here is derived from an EMBL/GenBank/DDBJ whole genome shotgun (WGS) entry which is preliminary data.</text>
</comment>
<dbReference type="CDD" id="cd02910">
    <property type="entry name" value="cupin_Yhhw_N"/>
    <property type="match status" value="1"/>
</dbReference>
<feature type="domain" description="Quercetin 2,3-dioxygenase C-terminal cupin" evidence="5">
    <location>
        <begin position="147"/>
        <end position="227"/>
    </location>
</feature>
<keyword evidence="7" id="KW-1185">Reference proteome</keyword>
<dbReference type="SUPFAM" id="SSF51182">
    <property type="entry name" value="RmlC-like cupins"/>
    <property type="match status" value="1"/>
</dbReference>
<feature type="binding site" evidence="2">
    <location>
        <position position="58"/>
    </location>
    <ligand>
        <name>Fe cation</name>
        <dbReference type="ChEBI" id="CHEBI:24875"/>
    </ligand>
</feature>
<evidence type="ECO:0000313" key="6">
    <source>
        <dbReference type="EMBL" id="ONG38701.1"/>
    </source>
</evidence>
<evidence type="ECO:0000259" key="4">
    <source>
        <dbReference type="Pfam" id="PF02678"/>
    </source>
</evidence>
<feature type="binding site" evidence="2">
    <location>
        <position position="102"/>
    </location>
    <ligand>
        <name>Fe cation</name>
        <dbReference type="ChEBI" id="CHEBI:24875"/>
    </ligand>
</feature>
<evidence type="ECO:0000313" key="7">
    <source>
        <dbReference type="Proteomes" id="UP000192132"/>
    </source>
</evidence>
<dbReference type="Gene3D" id="2.60.120.10">
    <property type="entry name" value="Jelly Rolls"/>
    <property type="match status" value="2"/>
</dbReference>
<dbReference type="AlphaFoldDB" id="A0A1S8CSH9"/>
<evidence type="ECO:0000256" key="3">
    <source>
        <dbReference type="RuleBase" id="RU003457"/>
    </source>
</evidence>
<dbReference type="Pfam" id="PF02678">
    <property type="entry name" value="Pirin"/>
    <property type="match status" value="1"/>
</dbReference>
<dbReference type="InterPro" id="IPR012093">
    <property type="entry name" value="Pirin"/>
</dbReference>
<dbReference type="InterPro" id="IPR041602">
    <property type="entry name" value="Quercetinase_C"/>
</dbReference>
<dbReference type="Proteomes" id="UP000192132">
    <property type="component" value="Unassembled WGS sequence"/>
</dbReference>
<dbReference type="PANTHER" id="PTHR43212">
    <property type="entry name" value="QUERCETIN 2,3-DIOXYGENASE"/>
    <property type="match status" value="1"/>
</dbReference>
<dbReference type="GO" id="GO:0046872">
    <property type="term" value="F:metal ion binding"/>
    <property type="evidence" value="ECO:0007669"/>
    <property type="project" value="UniProtKB-KW"/>
</dbReference>
<gene>
    <name evidence="6" type="ORF">BKE30_11035</name>
</gene>
<reference evidence="6 7" key="1">
    <citation type="submission" date="2016-10" db="EMBL/GenBank/DDBJ databases">
        <title>Draft Genome sequence of Alkanindiges sp. strain H1.</title>
        <authorList>
            <person name="Subhash Y."/>
            <person name="Lee S."/>
        </authorList>
    </citation>
    <scope>NUCLEOTIDE SEQUENCE [LARGE SCALE GENOMIC DNA]</scope>
    <source>
        <strain evidence="6 7">H1</strain>
    </source>
</reference>
<dbReference type="EMBL" id="MLCN01000029">
    <property type="protein sequence ID" value="ONG38701.1"/>
    <property type="molecule type" value="Genomic_DNA"/>
</dbReference>
<evidence type="ECO:0000256" key="1">
    <source>
        <dbReference type="ARBA" id="ARBA00008416"/>
    </source>
</evidence>
<feature type="domain" description="Pirin N-terminal" evidence="4">
    <location>
        <begin position="11"/>
        <end position="119"/>
    </location>
</feature>
<dbReference type="InterPro" id="IPR011051">
    <property type="entry name" value="RmlC_Cupin_sf"/>
</dbReference>
<feature type="binding site" evidence="2">
    <location>
        <position position="60"/>
    </location>
    <ligand>
        <name>Fe cation</name>
        <dbReference type="ChEBI" id="CHEBI:24875"/>
    </ligand>
</feature>
<keyword evidence="2" id="KW-0479">Metal-binding</keyword>
<dbReference type="OrthoDB" id="9780903at2"/>
<dbReference type="PIRSF" id="PIRSF006232">
    <property type="entry name" value="Pirin"/>
    <property type="match status" value="1"/>
</dbReference>
<evidence type="ECO:0008006" key="8">
    <source>
        <dbReference type="Google" id="ProtNLM"/>
    </source>
</evidence>
<accession>A0A1S8CSH9</accession>
<evidence type="ECO:0000259" key="5">
    <source>
        <dbReference type="Pfam" id="PF17954"/>
    </source>
</evidence>
<evidence type="ECO:0000256" key="2">
    <source>
        <dbReference type="PIRSR" id="PIRSR006232-1"/>
    </source>
</evidence>